<protein>
    <submittedName>
        <fullName evidence="1">Uncharacterized protein</fullName>
    </submittedName>
</protein>
<dbReference type="RefSeq" id="WP_113679221.1">
    <property type="nucleotide sequence ID" value="NZ_CP030261.1"/>
</dbReference>
<keyword evidence="2" id="KW-1185">Reference proteome</keyword>
<dbReference type="OrthoDB" id="1344395at2"/>
<name>A0A344LWK6_9FLAO</name>
<sequence length="99" mass="11766">MKKINKESFKNYLNDVYQSKITFYEELSEFLSFFEIDCFSDDCKHKLSIEITDNDIKFAAIAKEPSIDFSLYDFVIETNKEAEEFVEQINKLGWPKQLE</sequence>
<proteinExistence type="predicted"/>
<gene>
    <name evidence="1" type="ORF">HYN86_17535</name>
</gene>
<evidence type="ECO:0000313" key="2">
    <source>
        <dbReference type="Proteomes" id="UP000251561"/>
    </source>
</evidence>
<dbReference type="Proteomes" id="UP000251561">
    <property type="component" value="Chromosome"/>
</dbReference>
<accession>A0A344LWK6</accession>
<dbReference type="EMBL" id="CP030261">
    <property type="protein sequence ID" value="AXB58298.1"/>
    <property type="molecule type" value="Genomic_DNA"/>
</dbReference>
<reference evidence="1 2" key="1">
    <citation type="submission" date="2018-06" db="EMBL/GenBank/DDBJ databases">
        <title>Genome sequencing of Flavobacterium.</title>
        <authorList>
            <person name="Baek M.-G."/>
            <person name="Yi H."/>
        </authorList>
    </citation>
    <scope>NUCLEOTIDE SEQUENCE [LARGE SCALE GENOMIC DNA]</scope>
    <source>
        <strain evidence="1 2">HYN0086</strain>
    </source>
</reference>
<dbReference type="KEGG" id="ffl:HYN86_17535"/>
<dbReference type="AlphaFoldDB" id="A0A344LWK6"/>
<organism evidence="1 2">
    <name type="scientific">Flavobacterium fluviale</name>
    <dbReference type="NCBI Taxonomy" id="2249356"/>
    <lineage>
        <taxon>Bacteria</taxon>
        <taxon>Pseudomonadati</taxon>
        <taxon>Bacteroidota</taxon>
        <taxon>Flavobacteriia</taxon>
        <taxon>Flavobacteriales</taxon>
        <taxon>Flavobacteriaceae</taxon>
        <taxon>Flavobacterium</taxon>
    </lineage>
</organism>
<evidence type="ECO:0000313" key="1">
    <source>
        <dbReference type="EMBL" id="AXB58298.1"/>
    </source>
</evidence>